<dbReference type="RefSeq" id="WP_206256494.1">
    <property type="nucleotide sequence ID" value="NZ_CP071060.1"/>
</dbReference>
<dbReference type="Pfam" id="PF07963">
    <property type="entry name" value="N_methyl"/>
    <property type="match status" value="1"/>
</dbReference>
<dbReference type="InterPro" id="IPR032092">
    <property type="entry name" value="PilW"/>
</dbReference>
<feature type="transmembrane region" description="Helical" evidence="1">
    <location>
        <begin position="12"/>
        <end position="36"/>
    </location>
</feature>
<accession>A0ABX7MBV8</accession>
<protein>
    <submittedName>
        <fullName evidence="2">PilW family protein</fullName>
    </submittedName>
</protein>
<reference evidence="2 3" key="1">
    <citation type="submission" date="2021-02" db="EMBL/GenBank/DDBJ databases">
        <title>Niveibacterium changnyeongensis HC41.</title>
        <authorList>
            <person name="Kang M."/>
        </authorList>
    </citation>
    <scope>NUCLEOTIDE SEQUENCE [LARGE SCALE GENOMIC DNA]</scope>
    <source>
        <strain evidence="2 3">HC41</strain>
    </source>
</reference>
<dbReference type="InterPro" id="IPR012902">
    <property type="entry name" value="N_methyl_site"/>
</dbReference>
<dbReference type="Pfam" id="PF16074">
    <property type="entry name" value="PilW"/>
    <property type="match status" value="1"/>
</dbReference>
<evidence type="ECO:0000313" key="2">
    <source>
        <dbReference type="EMBL" id="QSI79235.1"/>
    </source>
</evidence>
<name>A0ABX7MBV8_9RHOO</name>
<proteinExistence type="predicted"/>
<organism evidence="2 3">
    <name type="scientific">Niveibacterium microcysteis</name>
    <dbReference type="NCBI Taxonomy" id="2811415"/>
    <lineage>
        <taxon>Bacteria</taxon>
        <taxon>Pseudomonadati</taxon>
        <taxon>Pseudomonadota</taxon>
        <taxon>Betaproteobacteria</taxon>
        <taxon>Rhodocyclales</taxon>
        <taxon>Rhodocyclaceae</taxon>
        <taxon>Niveibacterium</taxon>
    </lineage>
</organism>
<keyword evidence="1" id="KW-0812">Transmembrane</keyword>
<dbReference type="Proteomes" id="UP000663570">
    <property type="component" value="Chromosome"/>
</dbReference>
<keyword evidence="3" id="KW-1185">Reference proteome</keyword>
<evidence type="ECO:0000313" key="3">
    <source>
        <dbReference type="Proteomes" id="UP000663570"/>
    </source>
</evidence>
<evidence type="ECO:0000256" key="1">
    <source>
        <dbReference type="SAM" id="Phobius"/>
    </source>
</evidence>
<sequence length="292" mass="30818">MKQHSEKRWLHGLTLVELLVSLVIGMVVVLAATRLFSGNLIAARATQASSGIQDGARVGFDVLTKQIRQAGFHPVASRMNFNSVLANCGVAPFDITQALCGANDVGPVGTADEVRMRFWGADGSTPGVADGSTIDCEGLAVPAAQIVEQRFRIVMLPTNPADLATNTPTLVCDVIRGPANIAAGGPVATQVPLIYGVDTLQVLYGEDTNGDRNVDRWVPASAVANMGNVLALQIALLIRSDAGAIQNSAYTYNLFGGAYPALGDGGANFVDPQDRRARRVVSFSVELRNRTS</sequence>
<gene>
    <name evidence="2" type="ORF">JY500_14175</name>
</gene>
<keyword evidence="1" id="KW-1133">Transmembrane helix</keyword>
<dbReference type="PROSITE" id="PS00409">
    <property type="entry name" value="PROKAR_NTER_METHYL"/>
    <property type="match status" value="1"/>
</dbReference>
<dbReference type="EMBL" id="CP071060">
    <property type="protein sequence ID" value="QSI79235.1"/>
    <property type="molecule type" value="Genomic_DNA"/>
</dbReference>
<keyword evidence="1" id="KW-0472">Membrane</keyword>